<dbReference type="InterPro" id="IPR015947">
    <property type="entry name" value="PUA-like_sf"/>
</dbReference>
<sequence length="751" mass="85028">MSRFNPNHHVAPIYDAAATWKENCFLADGSVLSEGGNLWTTNLLGELDQRFVKNLDAGEGDFLSKLKVQLSEGSPDCRRLMAESLWLTLLFPSNVGAAKKRENVQEIWSWSGEDLSATHPLLADAVLESIGSAGTAYNTHRWRELVFLIGALQDFKARDGSEREQIASDPWAFSGWLSSLPEARHRQLIHILPHLLFPDTFERISSEGDKRLILAGFGDTTEKEIKKWSPVGIDRALLELRRRLEEEHGADIDFYQEEFESQWKNQTKNWLLSWNPSRWTWDTLAADRATTISGEKADNRWRCSSSKPREGDRVFLIRTGNPPKGVVAVGKITRAPYEAEHWEQSRADAGETTRFVDVAFDSVRDAATDQIVPLEELRSLEPGQEWNPQSSGIEIKAKAARSLERLWKALPPIKSGITTPGDDAGTEDASPKKLTPPLNLILYGPPGTGKTYRLKNDYLPRYHDEADDRFEFVTFHQSYAYEDFVEGIRPVTENGAVTYEVRPGVLKRLCDRARRAPNKRFALFIDEINRGNVAKVFGELITLVEVDKRIRIDASGNRATSCKGLEVTLPYSGERIGVPANVDVIGTMNTADRSIALLDSALRRRFRFEELTPKPELLESIDDGEGNAIDLRQLLQAINARLSRLLHRDQTLGHSYFYHVKSFGELRRVFAREILPFLQEAFYDDWRQIRYVLADQAVEEELQLVRARAQSAAVLFPKADPTEIGDGEAFEIIREDDITPDAIRKIYEPPE</sequence>
<dbReference type="PANTHER" id="PTHR37291:SF1">
    <property type="entry name" value="TYPE IV METHYL-DIRECTED RESTRICTION ENZYME ECOKMCRB SUBUNIT"/>
    <property type="match status" value="1"/>
</dbReference>
<dbReference type="SUPFAM" id="SSF52540">
    <property type="entry name" value="P-loop containing nucleoside triphosphate hydrolases"/>
    <property type="match status" value="1"/>
</dbReference>
<dbReference type="InterPro" id="IPR011704">
    <property type="entry name" value="ATPase_dyneun-rel_AAA"/>
</dbReference>
<protein>
    <submittedName>
        <fullName evidence="3">McrB protein</fullName>
        <ecNumber evidence="3">3.1.21.-</ecNumber>
    </submittedName>
</protein>
<dbReference type="CDD" id="cd00009">
    <property type="entry name" value="AAA"/>
    <property type="match status" value="1"/>
</dbReference>
<dbReference type="REBASE" id="113107">
    <property type="entry name" value="Jaq28248McrBCP"/>
</dbReference>
<dbReference type="SMART" id="SM00382">
    <property type="entry name" value="AAA"/>
    <property type="match status" value="1"/>
</dbReference>
<evidence type="ECO:0000259" key="2">
    <source>
        <dbReference type="SMART" id="SM00382"/>
    </source>
</evidence>
<dbReference type="GO" id="GO:0016887">
    <property type="term" value="F:ATP hydrolysis activity"/>
    <property type="evidence" value="ECO:0007669"/>
    <property type="project" value="InterPro"/>
</dbReference>
<dbReference type="InterPro" id="IPR052934">
    <property type="entry name" value="Methyl-DNA_Rec/Restrict_Enz"/>
</dbReference>
<dbReference type="InterPro" id="IPR002740">
    <property type="entry name" value="EVE_domain"/>
</dbReference>
<gene>
    <name evidence="3" type="primary">mcrB</name>
    <name evidence="3" type="ORF">jaqu_29090</name>
</gene>
<organism evidence="3 4">
    <name type="scientific">Jannaschia aquimarina</name>
    <dbReference type="NCBI Taxonomy" id="935700"/>
    <lineage>
        <taxon>Bacteria</taxon>
        <taxon>Pseudomonadati</taxon>
        <taxon>Pseudomonadota</taxon>
        <taxon>Alphaproteobacteria</taxon>
        <taxon>Rhodobacterales</taxon>
        <taxon>Roseobacteraceae</taxon>
        <taxon>Jannaschia</taxon>
    </lineage>
</organism>
<dbReference type="GO" id="GO:0005524">
    <property type="term" value="F:ATP binding"/>
    <property type="evidence" value="ECO:0007669"/>
    <property type="project" value="InterPro"/>
</dbReference>
<dbReference type="InterPro" id="IPR027417">
    <property type="entry name" value="P-loop_NTPase"/>
</dbReference>
<dbReference type="Proteomes" id="UP000032232">
    <property type="component" value="Unassembled WGS sequence"/>
</dbReference>
<dbReference type="InterPro" id="IPR003593">
    <property type="entry name" value="AAA+_ATPase"/>
</dbReference>
<dbReference type="Pfam" id="PF07728">
    <property type="entry name" value="AAA_5"/>
    <property type="match status" value="1"/>
</dbReference>
<dbReference type="EC" id="3.1.21.-" evidence="3"/>
<evidence type="ECO:0000313" key="3">
    <source>
        <dbReference type="EMBL" id="KIT15469.1"/>
    </source>
</evidence>
<proteinExistence type="predicted"/>
<dbReference type="Gene3D" id="3.10.590.10">
    <property type="entry name" value="ph1033 like domains"/>
    <property type="match status" value="1"/>
</dbReference>
<dbReference type="SUPFAM" id="SSF88697">
    <property type="entry name" value="PUA domain-like"/>
    <property type="match status" value="1"/>
</dbReference>
<comment type="caution">
    <text evidence="3">The sequence shown here is derived from an EMBL/GenBank/DDBJ whole genome shotgun (WGS) entry which is preliminary data.</text>
</comment>
<dbReference type="STRING" id="935700.jaqu_29090"/>
<name>A0A0D1ECL7_9RHOB</name>
<feature type="region of interest" description="Disordered" evidence="1">
    <location>
        <begin position="414"/>
        <end position="436"/>
    </location>
</feature>
<evidence type="ECO:0000313" key="4">
    <source>
        <dbReference type="Proteomes" id="UP000032232"/>
    </source>
</evidence>
<dbReference type="AlphaFoldDB" id="A0A0D1ECL7"/>
<keyword evidence="3" id="KW-0378">Hydrolase</keyword>
<keyword evidence="4" id="KW-1185">Reference proteome</keyword>
<accession>A0A0D1ECL7</accession>
<dbReference type="Pfam" id="PF01878">
    <property type="entry name" value="EVE"/>
    <property type="match status" value="1"/>
</dbReference>
<reference evidence="3 4" key="1">
    <citation type="submission" date="2015-02" db="EMBL/GenBank/DDBJ databases">
        <title>Genome Sequence of Jannaschia aquimarina DSM28248, a member of the Roseobacter clade.</title>
        <authorList>
            <person name="Voget S."/>
            <person name="Daniel R."/>
        </authorList>
    </citation>
    <scope>NUCLEOTIDE SEQUENCE [LARGE SCALE GENOMIC DNA]</scope>
    <source>
        <strain evidence="3 4">GSW-M26</strain>
    </source>
</reference>
<dbReference type="PATRIC" id="fig|935700.4.peg.3006"/>
<dbReference type="PANTHER" id="PTHR37291">
    <property type="entry name" value="5-METHYLCYTOSINE-SPECIFIC RESTRICTION ENZYME B"/>
    <property type="match status" value="1"/>
</dbReference>
<evidence type="ECO:0000256" key="1">
    <source>
        <dbReference type="SAM" id="MobiDB-lite"/>
    </source>
</evidence>
<feature type="domain" description="AAA+ ATPase" evidence="2">
    <location>
        <begin position="436"/>
        <end position="616"/>
    </location>
</feature>
<dbReference type="EMBL" id="JYFE01000050">
    <property type="protein sequence ID" value="KIT15469.1"/>
    <property type="molecule type" value="Genomic_DNA"/>
</dbReference>
<dbReference type="Gene3D" id="3.40.50.300">
    <property type="entry name" value="P-loop containing nucleotide triphosphate hydrolases"/>
    <property type="match status" value="1"/>
</dbReference>